<evidence type="ECO:0000256" key="2">
    <source>
        <dbReference type="ARBA" id="ARBA00023015"/>
    </source>
</evidence>
<dbReference type="PRINTS" id="PR00039">
    <property type="entry name" value="HTHLYSR"/>
</dbReference>
<dbReference type="Pfam" id="PF00126">
    <property type="entry name" value="HTH_1"/>
    <property type="match status" value="1"/>
</dbReference>
<evidence type="ECO:0000313" key="6">
    <source>
        <dbReference type="EMBL" id="KFJ04800.1"/>
    </source>
</evidence>
<protein>
    <submittedName>
        <fullName evidence="6">Transcriptional regulator, LysR family protein</fullName>
    </submittedName>
</protein>
<evidence type="ECO:0000313" key="7">
    <source>
        <dbReference type="Proteomes" id="UP000029055"/>
    </source>
</evidence>
<dbReference type="Gene3D" id="1.10.10.10">
    <property type="entry name" value="Winged helix-like DNA-binding domain superfamily/Winged helix DNA-binding domain"/>
    <property type="match status" value="1"/>
</dbReference>
<organism evidence="6 7">
    <name type="scientific">Bifidobacterium subtile</name>
    <dbReference type="NCBI Taxonomy" id="77635"/>
    <lineage>
        <taxon>Bacteria</taxon>
        <taxon>Bacillati</taxon>
        <taxon>Actinomycetota</taxon>
        <taxon>Actinomycetes</taxon>
        <taxon>Bifidobacteriales</taxon>
        <taxon>Bifidobacteriaceae</taxon>
        <taxon>Bifidobacterium</taxon>
    </lineage>
</organism>
<dbReference type="Gene3D" id="3.40.190.290">
    <property type="match status" value="1"/>
</dbReference>
<evidence type="ECO:0000256" key="1">
    <source>
        <dbReference type="ARBA" id="ARBA00009437"/>
    </source>
</evidence>
<evidence type="ECO:0000256" key="4">
    <source>
        <dbReference type="ARBA" id="ARBA00023163"/>
    </source>
</evidence>
<dbReference type="SUPFAM" id="SSF53850">
    <property type="entry name" value="Periplasmic binding protein-like II"/>
    <property type="match status" value="1"/>
</dbReference>
<dbReference type="SUPFAM" id="SSF46785">
    <property type="entry name" value="Winged helix' DNA-binding domain"/>
    <property type="match status" value="1"/>
</dbReference>
<dbReference type="InterPro" id="IPR000847">
    <property type="entry name" value="LysR_HTH_N"/>
</dbReference>
<accession>A0A087EAJ9</accession>
<keyword evidence="3" id="KW-0238">DNA-binding</keyword>
<dbReference type="AlphaFoldDB" id="A0A087EAJ9"/>
<keyword evidence="2" id="KW-0805">Transcription regulation</keyword>
<gene>
    <name evidence="6" type="ORF">BISU_0813</name>
</gene>
<dbReference type="RefSeq" id="WP_024462593.1">
    <property type="nucleotide sequence ID" value="NZ_CP062939.1"/>
</dbReference>
<dbReference type="EMBL" id="JGZR01000003">
    <property type="protein sequence ID" value="KFJ04800.1"/>
    <property type="molecule type" value="Genomic_DNA"/>
</dbReference>
<reference evidence="6 7" key="1">
    <citation type="submission" date="2014-03" db="EMBL/GenBank/DDBJ databases">
        <title>Genomics of Bifidobacteria.</title>
        <authorList>
            <person name="Ventura M."/>
            <person name="Milani C."/>
            <person name="Lugli G.A."/>
        </authorList>
    </citation>
    <scope>NUCLEOTIDE SEQUENCE [LARGE SCALE GENOMIC DNA]</scope>
    <source>
        <strain evidence="6 7">LMG 11597</strain>
    </source>
</reference>
<proteinExistence type="inferred from homology"/>
<dbReference type="CDD" id="cd05466">
    <property type="entry name" value="PBP2_LTTR_substrate"/>
    <property type="match status" value="1"/>
</dbReference>
<evidence type="ECO:0000256" key="3">
    <source>
        <dbReference type="ARBA" id="ARBA00023125"/>
    </source>
</evidence>
<keyword evidence="7" id="KW-1185">Reference proteome</keyword>
<dbReference type="InterPro" id="IPR005119">
    <property type="entry name" value="LysR_subst-bd"/>
</dbReference>
<feature type="domain" description="HTH lysR-type" evidence="5">
    <location>
        <begin position="1"/>
        <end position="58"/>
    </location>
</feature>
<dbReference type="OrthoDB" id="3181812at2"/>
<dbReference type="PROSITE" id="PS50931">
    <property type="entry name" value="HTH_LYSR"/>
    <property type="match status" value="1"/>
</dbReference>
<name>A0A087EAJ9_9BIFI</name>
<dbReference type="GO" id="GO:0000976">
    <property type="term" value="F:transcription cis-regulatory region binding"/>
    <property type="evidence" value="ECO:0007669"/>
    <property type="project" value="TreeGrafter"/>
</dbReference>
<dbReference type="PANTHER" id="PTHR30126:SF40">
    <property type="entry name" value="HTH-TYPE TRANSCRIPTIONAL REGULATOR GLTR"/>
    <property type="match status" value="1"/>
</dbReference>
<dbReference type="FunFam" id="1.10.10.10:FF:000001">
    <property type="entry name" value="LysR family transcriptional regulator"/>
    <property type="match status" value="1"/>
</dbReference>
<dbReference type="eggNOG" id="COG0583">
    <property type="taxonomic scope" value="Bacteria"/>
</dbReference>
<comment type="caution">
    <text evidence="6">The sequence shown here is derived from an EMBL/GenBank/DDBJ whole genome shotgun (WGS) entry which is preliminary data.</text>
</comment>
<dbReference type="STRING" id="77635.BISU_0813"/>
<dbReference type="GO" id="GO:0003700">
    <property type="term" value="F:DNA-binding transcription factor activity"/>
    <property type="evidence" value="ECO:0007669"/>
    <property type="project" value="InterPro"/>
</dbReference>
<dbReference type="InterPro" id="IPR036388">
    <property type="entry name" value="WH-like_DNA-bd_sf"/>
</dbReference>
<dbReference type="InterPro" id="IPR036390">
    <property type="entry name" value="WH_DNA-bd_sf"/>
</dbReference>
<dbReference type="PANTHER" id="PTHR30126">
    <property type="entry name" value="HTH-TYPE TRANSCRIPTIONAL REGULATOR"/>
    <property type="match status" value="1"/>
</dbReference>
<evidence type="ECO:0000259" key="5">
    <source>
        <dbReference type="PROSITE" id="PS50931"/>
    </source>
</evidence>
<comment type="similarity">
    <text evidence="1">Belongs to the LysR transcriptional regulatory family.</text>
</comment>
<dbReference type="Pfam" id="PF03466">
    <property type="entry name" value="LysR_substrate"/>
    <property type="match status" value="1"/>
</dbReference>
<keyword evidence="4" id="KW-0804">Transcription</keyword>
<dbReference type="Proteomes" id="UP000029055">
    <property type="component" value="Unassembled WGS sequence"/>
</dbReference>
<sequence length="293" mass="32607">MELRNCLAFLYSARFESMSRAAEYLHVSQPAVSSQIHALEDELGVSLFTRSGKSIMLSPAGEYLLPYMEDVIDTLASFRDAANRCGHGDRPVVRIAAYDTYCTNDLQPIVQEFIRIHPKATPRVYSKDSNAVFEGIVKKDFDVGVISGQMQDVDGICQTVIRNDSIIIVASAQCVKQYTKTQLMCDLPVIHYLADNGYAVHLDTCLRQSAIQSERSIFFSGLDSVKKAVLHNIGIAALSEDLIRRELREGKLVPLDVGAPMSRIKTTIVFRAEQKNDSLISSFVELTKNAMSY</sequence>